<dbReference type="OrthoDB" id="441660at2759"/>
<dbReference type="HOGENOM" id="CLU_819474_0_0_1"/>
<reference evidence="3" key="1">
    <citation type="submission" date="2011-07" db="EMBL/GenBank/DDBJ databases">
        <authorList>
            <consortium name="Caenorhabditis brenneri Sequencing and Analysis Consortium"/>
            <person name="Wilson R.K."/>
        </authorList>
    </citation>
    <scope>NUCLEOTIDE SEQUENCE [LARGE SCALE GENOMIC DNA]</scope>
    <source>
        <strain evidence="3">PB2801</strain>
    </source>
</reference>
<proteinExistence type="predicted"/>
<gene>
    <name evidence="2" type="ORF">CAEBREN_30995</name>
</gene>
<evidence type="ECO:0000256" key="1">
    <source>
        <dbReference type="SAM" id="SignalP"/>
    </source>
</evidence>
<dbReference type="SUPFAM" id="SSF56436">
    <property type="entry name" value="C-type lectin-like"/>
    <property type="match status" value="1"/>
</dbReference>
<evidence type="ECO:0008006" key="4">
    <source>
        <dbReference type="Google" id="ProtNLM"/>
    </source>
</evidence>
<protein>
    <recommendedName>
        <fullName evidence="4">C-type lectin domain-containing protein</fullName>
    </recommendedName>
</protein>
<dbReference type="PANTHER" id="PTHR47753">
    <property type="entry name" value="C-TYPE LECTIN-RELATED"/>
    <property type="match status" value="1"/>
</dbReference>
<dbReference type="InterPro" id="IPR016187">
    <property type="entry name" value="CTDL_fold"/>
</dbReference>
<dbReference type="InParanoid" id="G0PBS5"/>
<dbReference type="STRING" id="135651.G0PBS5"/>
<dbReference type="EMBL" id="GL380218">
    <property type="protein sequence ID" value="EGT50656.1"/>
    <property type="molecule type" value="Genomic_DNA"/>
</dbReference>
<dbReference type="AlphaFoldDB" id="G0PBS5"/>
<accession>G0PBS5</accession>
<dbReference type="Gene3D" id="3.10.100.10">
    <property type="entry name" value="Mannose-Binding Protein A, subunit A"/>
    <property type="match status" value="1"/>
</dbReference>
<dbReference type="InterPro" id="IPR016186">
    <property type="entry name" value="C-type_lectin-like/link_sf"/>
</dbReference>
<feature type="chain" id="PRO_5003407221" description="C-type lectin domain-containing protein" evidence="1">
    <location>
        <begin position="18"/>
        <end position="339"/>
    </location>
</feature>
<keyword evidence="3" id="KW-1185">Reference proteome</keyword>
<name>G0PBS5_CAEBE</name>
<dbReference type="eggNOG" id="ENOG502R4S2">
    <property type="taxonomic scope" value="Eukaryota"/>
</dbReference>
<evidence type="ECO:0000313" key="2">
    <source>
        <dbReference type="EMBL" id="EGT50656.1"/>
    </source>
</evidence>
<feature type="signal peptide" evidence="1">
    <location>
        <begin position="1"/>
        <end position="17"/>
    </location>
</feature>
<sequence length="339" mass="38630">MRSKILIFGFFFVVTNAQVDRDWSFQKMCEFWGGESTYKPRESQKSLRGDTCSFTLPFATDTKESARTICEEYVPYHINEAVPGVPDTVCKAEATLVCKNGWIQNFGRCYKMWKEMMTRDDAGKHCEKEGATVAFMHREALPFRIKEYFTNVYQFWIDASIAITKDLIHDVENGNLLLAIDGYPYNLPNIALARVAPDVKAMVLCEYTPPMTQSESSYLLRKYGQIYFPTIETSQATYVRTASSLNRNINNPTADDDYCTRVLKPFIPDGKAQSAIPTQEFMNKLVEMRAGGAAIVRTSAFSGNANEKDRKSKSCVNYAKKSLFRMYSKDMVINCFVLF</sequence>
<dbReference type="PANTHER" id="PTHR47753:SF2">
    <property type="entry name" value="C-TYPE LECTIN DOMAIN-CONTAINING PROTEIN"/>
    <property type="match status" value="1"/>
</dbReference>
<dbReference type="Proteomes" id="UP000008068">
    <property type="component" value="Unassembled WGS sequence"/>
</dbReference>
<keyword evidence="1" id="KW-0732">Signal</keyword>
<evidence type="ECO:0000313" key="3">
    <source>
        <dbReference type="Proteomes" id="UP000008068"/>
    </source>
</evidence>
<organism evidence="3">
    <name type="scientific">Caenorhabditis brenneri</name>
    <name type="common">Nematode worm</name>
    <dbReference type="NCBI Taxonomy" id="135651"/>
    <lineage>
        <taxon>Eukaryota</taxon>
        <taxon>Metazoa</taxon>
        <taxon>Ecdysozoa</taxon>
        <taxon>Nematoda</taxon>
        <taxon>Chromadorea</taxon>
        <taxon>Rhabditida</taxon>
        <taxon>Rhabditina</taxon>
        <taxon>Rhabditomorpha</taxon>
        <taxon>Rhabditoidea</taxon>
        <taxon>Rhabditidae</taxon>
        <taxon>Peloderinae</taxon>
        <taxon>Caenorhabditis</taxon>
    </lineage>
</organism>